<dbReference type="InterPro" id="IPR026444">
    <property type="entry name" value="Secre_tail"/>
</dbReference>
<accession>A0A285ZQX8</accession>
<dbReference type="InterPro" id="IPR013783">
    <property type="entry name" value="Ig-like_fold"/>
</dbReference>
<dbReference type="PANTHER" id="PTHR46580">
    <property type="entry name" value="SENSOR KINASE-RELATED"/>
    <property type="match status" value="1"/>
</dbReference>
<organism evidence="3 4">
    <name type="scientific">Pedobacter xixiisoli</name>
    <dbReference type="NCBI Taxonomy" id="1476464"/>
    <lineage>
        <taxon>Bacteria</taxon>
        <taxon>Pseudomonadati</taxon>
        <taxon>Bacteroidota</taxon>
        <taxon>Sphingobacteriia</taxon>
        <taxon>Sphingobacteriales</taxon>
        <taxon>Sphingobacteriaceae</taxon>
        <taxon>Pedobacter</taxon>
    </lineage>
</organism>
<sequence>MHKIVYTLLLLLATQYSSLYGQAPVINSVSPSKAEIETEVIIQGSGFSADVNQNSVFFGTVKSSLVSATANKIVVKVPRGANLDFISVLNRTTSLYGNSKTPFVVTFPSSNNFSFADMSPKINVTGPYGYVSAFGDLNGDGFPDMVVVSIVNNTITVIKNKVKVGFTDPSSFGDEIILSTGKKPAKVKLIDINGDGKKDIVVVNTDDNNISVFQNKMVDGSWDATSFSSRIDFAVGTAPVDLATGDFNGDGKFDLAILNQFSKNVSILENLRGSGEIGAQFFAAKQDFTVTNSAVSITAADLNNDGQLDVITADKWDSSVTVLENKTSKGSTGFSFGQAQRFQVGFEPNSVLTADIDGDGKLDLLTANLTGNSVSVLVNNSSGSALQFKAKADFSVGSGARNMALGDIDGDGMIDVVVANFTAYQVTILRNLSAVGQASFANPEKMQLDTYPGAVDLVDIDLDGRVDLFTAVIGGNFVLRNDPVLPPVITSISKLKGEVGDEVIIEGKNFSAKLSDNVVYFGGVQAKVIVASREKLSVTIPKAVSFGQLSVLNKETRKIGISTSFFSPVFQSKQSIKSTDFTNEINANLAQSCTQVLSGDLDNDGLPDIIYNSVATNSIHFSRNNANLGKYYSLFDNSESLETGKEPYYFQLGDMDNDGLLDIVVCNTKDGTLAIFRNTSTPGQITFAPKVTIKLQSETPNIRGLVIADFNADGKLDIVVNGIFAYVFINTSSGGNLQIAYKGTLSSFGPGYTISVDKAVAIDLDQDGKPELVASGNGKLVYFRNTSTKSDISFAAPVDISPRPSWGLISDMQVGDMNGDGKMDIVIAFVKDVYVLLNNYEAGSGLFTISNLVLQKPLTNDRGRLDRLSLSDMDGDGKLDIVAASYYEKTISIFRNVSEGDQLAFKFRVDLNTRYEPEGLCIVDIDMDNKPDIFLAERVLFAYLNKPQSEIQTTPPVITSVPLHSKVGEKITILGSGFHTDSKLNKVMFGSVPGKIEQASANSLTVTVPKGAVYGKISVLNTETRLTGYSKTYFSTTFDTKNHFSEKDFTSAIKIVRDYTVNHGDFLKLDAEDMDGDGMTDLVLSFALGNIIYRNVGNQTKLSTNSFAPKYVHPTGNRTAMPILQDINGNGVPEVIRGNSVILIDNRSEPGKLETVNTSFFSEKGNLLASSDIDLDGRPDIITSHFDSWTGPNVLSLKKNIALDFNSRFLHFIEFNTRLEVSNRSLLSDDLDGDGKPEVLSIGNIGMGKEIAIDIFLNNATIGYMDDKMLLQHLILSAEGAVIKSKLVDVNGDGKLDIAVLSSYNRLVFFLNITTELGKIKFAPPVYLNLDKADICHDFDFADIDGDGKVDIVVASSNSYLQLLKNFVTRDLINEKSFVIVARIPIGEGQKSVKLADFDADGRFDIVAHSADHLYLIPSLINDYPYLKLSKDLAHYNAAQNQMKLDQEIVVSYSGKITKAEIGIRKNFKSREDVLGLLTGANFGNIAANFDQTKGVLLLTGNSSTVTQWNEALRSVYYKNEAQQPDTSKREISFQLFHDGIEGNLENLLLQPLALPIIDSFTPDAGIANTEITIIGKYFIGATAVSFGGIPAKSFKVLSTGKIIATLDVVANTGEIKVVTALGEALKDGFEFIPKPIITPSGPVIMFTGDQVLLSSNSNSTFAHTWVAENGPTLNSKSNTHLATTGGSYFVIVNRKGYYLSSEKVQVNQYQQLPPNHFKITTTGISCKGMNNGSIQIKVANHSYLNFQVKVSQGSDTTFHRINDLLPLNVNDLAAGKYHICIKVDGHSTFERCSDVVISEPSLIKLVTAVNPTRDEVKLMLTGSTTYHVSINGVQKTTSDSTLVLPLQKGENLIKVSSDLTCQGVIEHKLYVGDLLTLYPNPVRDKLKVVWNGASPNQNSIVEIFDINGRRKYKTTYSEKLEIGVASWQVGTYILKFTSGKKTETVNFIKN</sequence>
<feature type="domain" description="IPT/TIG" evidence="2">
    <location>
        <begin position="486"/>
        <end position="569"/>
    </location>
</feature>
<gene>
    <name evidence="3" type="ORF">SAMN06297358_0463</name>
</gene>
<dbReference type="Pfam" id="PF18962">
    <property type="entry name" value="Por_Secre_tail"/>
    <property type="match status" value="1"/>
</dbReference>
<dbReference type="Pfam" id="PF13517">
    <property type="entry name" value="FG-GAP_3"/>
    <property type="match status" value="6"/>
</dbReference>
<reference evidence="4" key="1">
    <citation type="submission" date="2017-09" db="EMBL/GenBank/DDBJ databases">
        <authorList>
            <person name="Varghese N."/>
            <person name="Submissions S."/>
        </authorList>
    </citation>
    <scope>NUCLEOTIDE SEQUENCE [LARGE SCALE GENOMIC DNA]</scope>
    <source>
        <strain evidence="4">CGMCC 1.12803</strain>
    </source>
</reference>
<dbReference type="InterPro" id="IPR013517">
    <property type="entry name" value="FG-GAP"/>
</dbReference>
<protein>
    <submittedName>
        <fullName evidence="3">Por secretion system C-terminal sorting domain-containing protein</fullName>
    </submittedName>
</protein>
<name>A0A285ZQX8_9SPHI</name>
<dbReference type="SUPFAM" id="SSF81296">
    <property type="entry name" value="E set domains"/>
    <property type="match status" value="4"/>
</dbReference>
<dbReference type="SUPFAM" id="SSF69318">
    <property type="entry name" value="Integrin alpha N-terminal domain"/>
    <property type="match status" value="3"/>
</dbReference>
<proteinExistence type="predicted"/>
<feature type="domain" description="IPT/TIG" evidence="2">
    <location>
        <begin position="23"/>
        <end position="116"/>
    </location>
</feature>
<dbReference type="EMBL" id="OCMT01000001">
    <property type="protein sequence ID" value="SOD12039.1"/>
    <property type="molecule type" value="Genomic_DNA"/>
</dbReference>
<dbReference type="Gene3D" id="2.30.30.100">
    <property type="match status" value="1"/>
</dbReference>
<evidence type="ECO:0000256" key="1">
    <source>
        <dbReference type="ARBA" id="ARBA00022729"/>
    </source>
</evidence>
<dbReference type="InterPro" id="IPR014756">
    <property type="entry name" value="Ig_E-set"/>
</dbReference>
<dbReference type="OrthoDB" id="1110382at2"/>
<dbReference type="RefSeq" id="WP_097128234.1">
    <property type="nucleotide sequence ID" value="NZ_OCMT01000001.1"/>
</dbReference>
<dbReference type="Proteomes" id="UP000219281">
    <property type="component" value="Unassembled WGS sequence"/>
</dbReference>
<feature type="domain" description="IPT/TIG" evidence="2">
    <location>
        <begin position="955"/>
        <end position="1037"/>
    </location>
</feature>
<evidence type="ECO:0000313" key="4">
    <source>
        <dbReference type="Proteomes" id="UP000219281"/>
    </source>
</evidence>
<dbReference type="PANTHER" id="PTHR46580:SF2">
    <property type="entry name" value="MAM DOMAIN-CONTAINING PROTEIN"/>
    <property type="match status" value="1"/>
</dbReference>
<dbReference type="Gene3D" id="2.130.10.130">
    <property type="entry name" value="Integrin alpha, N-terminal"/>
    <property type="match status" value="4"/>
</dbReference>
<evidence type="ECO:0000259" key="2">
    <source>
        <dbReference type="SMART" id="SM00429"/>
    </source>
</evidence>
<keyword evidence="1" id="KW-0732">Signal</keyword>
<dbReference type="InterPro" id="IPR002909">
    <property type="entry name" value="IPT_dom"/>
</dbReference>
<keyword evidence="4" id="KW-1185">Reference proteome</keyword>
<dbReference type="Pfam" id="PF01833">
    <property type="entry name" value="TIG"/>
    <property type="match status" value="4"/>
</dbReference>
<evidence type="ECO:0000313" key="3">
    <source>
        <dbReference type="EMBL" id="SOD12039.1"/>
    </source>
</evidence>
<dbReference type="SMART" id="SM00429">
    <property type="entry name" value="IPT"/>
    <property type="match status" value="3"/>
</dbReference>
<dbReference type="NCBIfam" id="TIGR04183">
    <property type="entry name" value="Por_Secre_tail"/>
    <property type="match status" value="1"/>
</dbReference>
<dbReference type="InterPro" id="IPR028994">
    <property type="entry name" value="Integrin_alpha_N"/>
</dbReference>
<dbReference type="Gene3D" id="2.60.40.10">
    <property type="entry name" value="Immunoglobulins"/>
    <property type="match status" value="4"/>
</dbReference>